<organism evidence="1 2">
    <name type="scientific">Helicoverpa armigera</name>
    <name type="common">Cotton bollworm</name>
    <name type="synonym">Heliothis armigera</name>
    <dbReference type="NCBI Taxonomy" id="29058"/>
    <lineage>
        <taxon>Eukaryota</taxon>
        <taxon>Metazoa</taxon>
        <taxon>Ecdysozoa</taxon>
        <taxon>Arthropoda</taxon>
        <taxon>Hexapoda</taxon>
        <taxon>Insecta</taxon>
        <taxon>Pterygota</taxon>
        <taxon>Neoptera</taxon>
        <taxon>Endopterygota</taxon>
        <taxon>Lepidoptera</taxon>
        <taxon>Glossata</taxon>
        <taxon>Ditrysia</taxon>
        <taxon>Noctuoidea</taxon>
        <taxon>Noctuidae</taxon>
        <taxon>Heliothinae</taxon>
        <taxon>Helicoverpa</taxon>
    </lineage>
</organism>
<evidence type="ECO:0000313" key="1">
    <source>
        <dbReference type="EMBL" id="PZC78767.1"/>
    </source>
</evidence>
<sequence>MSNSSFVGTARDRLIVRANIIRSGDAIMTKPFLKTIRVKIKKKMRKMFINATRHPPATPRPRPGRRVACERDSYRLSCCRLAWCISRHQVSYENYPRCAASAPKKNVLTANFTTQIST</sequence>
<proteinExistence type="predicted"/>
<evidence type="ECO:0000313" key="2">
    <source>
        <dbReference type="Proteomes" id="UP000249218"/>
    </source>
</evidence>
<dbReference type="Proteomes" id="UP000249218">
    <property type="component" value="Unassembled WGS sequence"/>
</dbReference>
<reference evidence="1 2" key="1">
    <citation type="journal article" date="2017" name="BMC Biol.">
        <title>Genomic innovations, transcriptional plasticity and gene loss underlying the evolution and divergence of two highly polyphagous and invasive Helicoverpa pest species.</title>
        <authorList>
            <person name="Pearce S.L."/>
            <person name="Clarke D.F."/>
            <person name="East P.D."/>
            <person name="Elfekih S."/>
            <person name="Gordon K.H."/>
            <person name="Jermiin L.S."/>
            <person name="McGaughran A."/>
            <person name="Oakeshott J.G."/>
            <person name="Papanikolaou A."/>
            <person name="Perera O.P."/>
            <person name="Rane R.V."/>
            <person name="Richards S."/>
            <person name="Tay W.T."/>
            <person name="Walsh T.K."/>
            <person name="Anderson A."/>
            <person name="Anderson C.J."/>
            <person name="Asgari S."/>
            <person name="Board P.G."/>
            <person name="Bretschneider A."/>
            <person name="Campbell P.M."/>
            <person name="Chertemps T."/>
            <person name="Christeller J.T."/>
            <person name="Coppin C.W."/>
            <person name="Downes S.J."/>
            <person name="Duan G."/>
            <person name="Farnsworth C.A."/>
            <person name="Good R.T."/>
            <person name="Han L.B."/>
            <person name="Han Y.C."/>
            <person name="Hatje K."/>
            <person name="Horne I."/>
            <person name="Huang Y.P."/>
            <person name="Hughes D.S."/>
            <person name="Jacquin-Joly E."/>
            <person name="James W."/>
            <person name="Jhangiani S."/>
            <person name="Kollmar M."/>
            <person name="Kuwar S.S."/>
            <person name="Li S."/>
            <person name="Liu N.Y."/>
            <person name="Maibeche M.T."/>
            <person name="Miller J.R."/>
            <person name="Montagne N."/>
            <person name="Perry T."/>
            <person name="Qu J."/>
            <person name="Song S.V."/>
            <person name="Sutton G.G."/>
            <person name="Vogel H."/>
            <person name="Walenz B.P."/>
            <person name="Xu W."/>
            <person name="Zhang H.J."/>
            <person name="Zou Z."/>
            <person name="Batterham P."/>
            <person name="Edwards O.R."/>
            <person name="Feyereisen R."/>
            <person name="Gibbs R.A."/>
            <person name="Heckel D.G."/>
            <person name="McGrath A."/>
            <person name="Robin C."/>
            <person name="Scherer S.E."/>
            <person name="Worley K.C."/>
            <person name="Wu Y.D."/>
        </authorList>
    </citation>
    <scope>NUCLEOTIDE SEQUENCE [LARGE SCALE GENOMIC DNA]</scope>
    <source>
        <strain evidence="1">Harm_GR_Male_#8</strain>
        <tissue evidence="1">Whole organism</tissue>
    </source>
</reference>
<accession>A0A2W1BZS9</accession>
<dbReference type="AlphaFoldDB" id="A0A2W1BZS9"/>
<keyword evidence="2" id="KW-1185">Reference proteome</keyword>
<dbReference type="EMBL" id="KZ149896">
    <property type="protein sequence ID" value="PZC78767.1"/>
    <property type="molecule type" value="Genomic_DNA"/>
</dbReference>
<protein>
    <submittedName>
        <fullName evidence="1">Uncharacterized protein</fullName>
    </submittedName>
</protein>
<gene>
    <name evidence="1" type="primary">HaOG217225</name>
    <name evidence="1" type="ORF">B5X24_HaOG217225</name>
</gene>
<name>A0A2W1BZS9_HELAM</name>